<dbReference type="CDD" id="cd07377">
    <property type="entry name" value="WHTH_GntR"/>
    <property type="match status" value="1"/>
</dbReference>
<protein>
    <submittedName>
        <fullName evidence="5">GntR family transcriptional regulator</fullName>
    </submittedName>
</protein>
<dbReference type="PROSITE" id="PS50949">
    <property type="entry name" value="HTH_GNTR"/>
    <property type="match status" value="1"/>
</dbReference>
<reference evidence="5 6" key="1">
    <citation type="journal article" date="2019" name="Int. J. Syst. Evol. Microbiol.">
        <title>The Global Catalogue of Microorganisms (GCM) 10K type strain sequencing project: providing services to taxonomists for standard genome sequencing and annotation.</title>
        <authorList>
            <consortium name="The Broad Institute Genomics Platform"/>
            <consortium name="The Broad Institute Genome Sequencing Center for Infectious Disease"/>
            <person name="Wu L."/>
            <person name="Ma J."/>
        </authorList>
    </citation>
    <scope>NUCLEOTIDE SEQUENCE [LARGE SCALE GENOMIC DNA]</scope>
    <source>
        <strain evidence="5 6">JCM 8736</strain>
    </source>
</reference>
<accession>A0ABN3Y3A0</accession>
<organism evidence="5 6">
    <name type="scientific">Tetragenococcus solitarius</name>
    <dbReference type="NCBI Taxonomy" id="71453"/>
    <lineage>
        <taxon>Bacteria</taxon>
        <taxon>Bacillati</taxon>
        <taxon>Bacillota</taxon>
        <taxon>Bacilli</taxon>
        <taxon>Lactobacillales</taxon>
        <taxon>Enterococcaceae</taxon>
        <taxon>Tetragenococcus</taxon>
    </lineage>
</organism>
<dbReference type="SUPFAM" id="SSF46785">
    <property type="entry name" value="Winged helix' DNA-binding domain"/>
    <property type="match status" value="1"/>
</dbReference>
<evidence type="ECO:0000256" key="2">
    <source>
        <dbReference type="ARBA" id="ARBA00023125"/>
    </source>
</evidence>
<dbReference type="InterPro" id="IPR050679">
    <property type="entry name" value="Bact_HTH_transcr_reg"/>
</dbReference>
<dbReference type="InterPro" id="IPR011663">
    <property type="entry name" value="UTRA"/>
</dbReference>
<evidence type="ECO:0000256" key="3">
    <source>
        <dbReference type="ARBA" id="ARBA00023163"/>
    </source>
</evidence>
<gene>
    <name evidence="5" type="ORF">GCM10019998_10900</name>
</gene>
<dbReference type="InterPro" id="IPR036388">
    <property type="entry name" value="WH-like_DNA-bd_sf"/>
</dbReference>
<dbReference type="Pfam" id="PF00392">
    <property type="entry name" value="GntR"/>
    <property type="match status" value="1"/>
</dbReference>
<dbReference type="Gene3D" id="1.10.10.10">
    <property type="entry name" value="Winged helix-like DNA-binding domain superfamily/Winged helix DNA-binding domain"/>
    <property type="match status" value="1"/>
</dbReference>
<sequence length="242" mass="27674">MYKYHDIYSDIKRDILTNHYRAGTLLPTQDFFAKKYDVSRITLKKALNLLENEGLIFSKQGSGTYVRKQIDNDSSDLLPLDLPIGTTYSHRDQKISSTILHFDARLADKKEQEKLGIEASSPVYEFKRVRSINDQLYSYEHVVMPVYIAPLDEKILQGSVYDYLGTKAKLQLTDAHRTIYAEEASNQASKALQIEEGSPVLVIEQVAYDQKGRSFEFSKSVFKSSQSKFILDVHMSSDRISL</sequence>
<evidence type="ECO:0000313" key="6">
    <source>
        <dbReference type="Proteomes" id="UP001501577"/>
    </source>
</evidence>
<evidence type="ECO:0000313" key="5">
    <source>
        <dbReference type="EMBL" id="GAA3016528.1"/>
    </source>
</evidence>
<evidence type="ECO:0000259" key="4">
    <source>
        <dbReference type="PROSITE" id="PS50949"/>
    </source>
</evidence>
<dbReference type="PANTHER" id="PTHR44846:SF5">
    <property type="entry name" value="HTH-TYPE TRANSCRIPTIONAL REGULATOR GMUR"/>
    <property type="match status" value="1"/>
</dbReference>
<dbReference type="InterPro" id="IPR000524">
    <property type="entry name" value="Tscrpt_reg_HTH_GntR"/>
</dbReference>
<dbReference type="EMBL" id="BAAAXQ010000032">
    <property type="protein sequence ID" value="GAA3016528.1"/>
    <property type="molecule type" value="Genomic_DNA"/>
</dbReference>
<dbReference type="SUPFAM" id="SSF64288">
    <property type="entry name" value="Chorismate lyase-like"/>
    <property type="match status" value="1"/>
</dbReference>
<dbReference type="Proteomes" id="UP001501577">
    <property type="component" value="Unassembled WGS sequence"/>
</dbReference>
<comment type="caution">
    <text evidence="5">The sequence shown here is derived from an EMBL/GenBank/DDBJ whole genome shotgun (WGS) entry which is preliminary data.</text>
</comment>
<dbReference type="SMART" id="SM00866">
    <property type="entry name" value="UTRA"/>
    <property type="match status" value="1"/>
</dbReference>
<keyword evidence="2" id="KW-0238">DNA-binding</keyword>
<dbReference type="Gene3D" id="3.40.1410.10">
    <property type="entry name" value="Chorismate lyase-like"/>
    <property type="match status" value="1"/>
</dbReference>
<name>A0ABN3Y3A0_9ENTE</name>
<dbReference type="RefSeq" id="WP_068710459.1">
    <property type="nucleotide sequence ID" value="NZ_BAAAXQ010000032.1"/>
</dbReference>
<dbReference type="Pfam" id="PF07702">
    <property type="entry name" value="UTRA"/>
    <property type="match status" value="1"/>
</dbReference>
<keyword evidence="1" id="KW-0805">Transcription regulation</keyword>
<keyword evidence="6" id="KW-1185">Reference proteome</keyword>
<keyword evidence="3" id="KW-0804">Transcription</keyword>
<dbReference type="InterPro" id="IPR028978">
    <property type="entry name" value="Chorismate_lyase_/UTRA_dom_sf"/>
</dbReference>
<dbReference type="InterPro" id="IPR036390">
    <property type="entry name" value="WH_DNA-bd_sf"/>
</dbReference>
<dbReference type="PRINTS" id="PR00035">
    <property type="entry name" value="HTHGNTR"/>
</dbReference>
<evidence type="ECO:0000256" key="1">
    <source>
        <dbReference type="ARBA" id="ARBA00023015"/>
    </source>
</evidence>
<dbReference type="SMART" id="SM00345">
    <property type="entry name" value="HTH_GNTR"/>
    <property type="match status" value="1"/>
</dbReference>
<dbReference type="PANTHER" id="PTHR44846">
    <property type="entry name" value="MANNOSYL-D-GLYCERATE TRANSPORT/METABOLISM SYSTEM REPRESSOR MNGR-RELATED"/>
    <property type="match status" value="1"/>
</dbReference>
<feature type="domain" description="HTH gntR-type" evidence="4">
    <location>
        <begin position="1"/>
        <end position="69"/>
    </location>
</feature>
<proteinExistence type="predicted"/>